<evidence type="ECO:0000313" key="6">
    <source>
        <dbReference type="EMBL" id="KAF4072667.1"/>
    </source>
</evidence>
<dbReference type="PROSITE" id="PS50835">
    <property type="entry name" value="IG_LIKE"/>
    <property type="match status" value="6"/>
</dbReference>
<dbReference type="SUPFAM" id="SSF48726">
    <property type="entry name" value="Immunoglobulin"/>
    <property type="match status" value="6"/>
</dbReference>
<keyword evidence="2" id="KW-0963">Cytoplasm</keyword>
<evidence type="ECO:0000259" key="5">
    <source>
        <dbReference type="PROSITE" id="PS50835"/>
    </source>
</evidence>
<keyword evidence="7" id="KW-1185">Reference proteome</keyword>
<feature type="non-terminal residue" evidence="6">
    <location>
        <position position="1"/>
    </location>
</feature>
<dbReference type="InterPro" id="IPR052385">
    <property type="entry name" value="Obscurin/Obscurin-like_Reg"/>
</dbReference>
<reference evidence="6 7" key="1">
    <citation type="submission" date="2020-02" db="EMBL/GenBank/DDBJ databases">
        <title>A chromosome-scale genome assembly of the black bullhead catfish (Ameiurus melas).</title>
        <authorList>
            <person name="Wen M."/>
            <person name="Zham M."/>
            <person name="Cabau C."/>
            <person name="Klopp C."/>
            <person name="Donnadieu C."/>
            <person name="Roques C."/>
            <person name="Bouchez O."/>
            <person name="Lampietro C."/>
            <person name="Jouanno E."/>
            <person name="Herpin A."/>
            <person name="Louis A."/>
            <person name="Berthelot C."/>
            <person name="Parey E."/>
            <person name="Roest-Crollius H."/>
            <person name="Braasch I."/>
            <person name="Postlethwait J."/>
            <person name="Robinson-Rechavi M."/>
            <person name="Echchiki A."/>
            <person name="Begum T."/>
            <person name="Montfort J."/>
            <person name="Schartl M."/>
            <person name="Bobe J."/>
            <person name="Guiguen Y."/>
        </authorList>
    </citation>
    <scope>NUCLEOTIDE SEQUENCE [LARGE SCALE GENOMIC DNA]</scope>
    <source>
        <strain evidence="6">M_S1</strain>
        <tissue evidence="6">Blood</tissue>
    </source>
</reference>
<dbReference type="EMBL" id="JAAGNN010000025">
    <property type="protein sequence ID" value="KAF4072667.1"/>
    <property type="molecule type" value="Genomic_DNA"/>
</dbReference>
<feature type="domain" description="Ig-like" evidence="5">
    <location>
        <begin position="358"/>
        <end position="442"/>
    </location>
</feature>
<gene>
    <name evidence="6" type="ORF">AMELA_G00265620</name>
</gene>
<dbReference type="Pfam" id="PF07679">
    <property type="entry name" value="I-set"/>
    <property type="match status" value="5"/>
</dbReference>
<feature type="domain" description="Ig-like" evidence="5">
    <location>
        <begin position="2"/>
        <end position="86"/>
    </location>
</feature>
<dbReference type="Gene3D" id="2.60.40.10">
    <property type="entry name" value="Immunoglobulins"/>
    <property type="match status" value="6"/>
</dbReference>
<dbReference type="AlphaFoldDB" id="A0A7J5ZSN8"/>
<name>A0A7J5ZSN8_AMEME</name>
<dbReference type="InterPro" id="IPR003598">
    <property type="entry name" value="Ig_sub2"/>
</dbReference>
<evidence type="ECO:0000256" key="2">
    <source>
        <dbReference type="ARBA" id="ARBA00022490"/>
    </source>
</evidence>
<dbReference type="GO" id="GO:0005737">
    <property type="term" value="C:cytoplasm"/>
    <property type="evidence" value="ECO:0007669"/>
    <property type="project" value="UniProtKB-SubCell"/>
</dbReference>
<keyword evidence="4" id="KW-1015">Disulfide bond</keyword>
<feature type="domain" description="Ig-like" evidence="5">
    <location>
        <begin position="191"/>
        <end position="262"/>
    </location>
</feature>
<dbReference type="PANTHER" id="PTHR35971">
    <property type="entry name" value="SI:DKEY-31G6.6"/>
    <property type="match status" value="1"/>
</dbReference>
<accession>A0A7J5ZSN8</accession>
<feature type="domain" description="Ig-like" evidence="5">
    <location>
        <begin position="269"/>
        <end position="353"/>
    </location>
</feature>
<comment type="caution">
    <text evidence="6">The sequence shown here is derived from an EMBL/GenBank/DDBJ whole genome shotgun (WGS) entry which is preliminary data.</text>
</comment>
<proteinExistence type="predicted"/>
<evidence type="ECO:0000256" key="4">
    <source>
        <dbReference type="ARBA" id="ARBA00023157"/>
    </source>
</evidence>
<dbReference type="InterPro" id="IPR003599">
    <property type="entry name" value="Ig_sub"/>
</dbReference>
<keyword evidence="3" id="KW-0597">Phosphoprotein</keyword>
<feature type="domain" description="Ig-like" evidence="5">
    <location>
        <begin position="91"/>
        <end position="182"/>
    </location>
</feature>
<dbReference type="FunFam" id="2.60.40.10:FF:000228">
    <property type="entry name" value="obscurin isoform X4"/>
    <property type="match status" value="3"/>
</dbReference>
<comment type="subcellular location">
    <subcellularLocation>
        <location evidence="1">Cytoplasm</location>
    </subcellularLocation>
</comment>
<dbReference type="SMART" id="SM00409">
    <property type="entry name" value="IG"/>
    <property type="match status" value="5"/>
</dbReference>
<dbReference type="SMART" id="SM00408">
    <property type="entry name" value="IGc2"/>
    <property type="match status" value="5"/>
</dbReference>
<evidence type="ECO:0000313" key="7">
    <source>
        <dbReference type="Proteomes" id="UP000593565"/>
    </source>
</evidence>
<feature type="domain" description="Ig-like" evidence="5">
    <location>
        <begin position="447"/>
        <end position="494"/>
    </location>
</feature>
<dbReference type="InterPro" id="IPR013098">
    <property type="entry name" value="Ig_I-set"/>
</dbReference>
<feature type="non-terminal residue" evidence="6">
    <location>
        <position position="494"/>
    </location>
</feature>
<organism evidence="6 7">
    <name type="scientific">Ameiurus melas</name>
    <name type="common">Black bullhead</name>
    <name type="synonym">Silurus melas</name>
    <dbReference type="NCBI Taxonomy" id="219545"/>
    <lineage>
        <taxon>Eukaryota</taxon>
        <taxon>Metazoa</taxon>
        <taxon>Chordata</taxon>
        <taxon>Craniata</taxon>
        <taxon>Vertebrata</taxon>
        <taxon>Euteleostomi</taxon>
        <taxon>Actinopterygii</taxon>
        <taxon>Neopterygii</taxon>
        <taxon>Teleostei</taxon>
        <taxon>Ostariophysi</taxon>
        <taxon>Siluriformes</taxon>
        <taxon>Ictaluridae</taxon>
        <taxon>Ameiurus</taxon>
    </lineage>
</organism>
<protein>
    <recommendedName>
        <fullName evidence="5">Ig-like domain-containing protein</fullName>
    </recommendedName>
</protein>
<evidence type="ECO:0000256" key="1">
    <source>
        <dbReference type="ARBA" id="ARBA00004496"/>
    </source>
</evidence>
<dbReference type="InterPro" id="IPR036179">
    <property type="entry name" value="Ig-like_dom_sf"/>
</dbReference>
<sequence>KPLYFCKELQNLEVEEGTITLLCCELSKPGVAVQWKKGALLLKPGEKYVMKQDGCELQLMIHDLRSSDSGSYKCCAGTLVTTSSIVVKGKPLLFCKELQNLEVGEGTTALLSCETSKPGVAVQWKKGALLLKPGEKYEMKQDGCELQLMIHDLRNSDSGSYKCCAGSLVTTGSIVVKEKPLFFCKELQNLEVEEGTTALFYCELSKPGVVAQWKKGALLLKPGEKYEMKQDGCELQLKIHDLRSSDSGSYKCCAGIHTTTASILVKEKPLFFCQELQNLEVEEGGTALFCCELSKTGVAVQWKKGALLLKPGEKYQMEQDGCELQLKIHDLKSSDSGSYKCCAGILVTTASIVVKEKPLFFYKELQNLDVEEGAIALLCCEISKPGVAVQWKKGALLLKPGEKYKMKQDGCELQLMIHELISSDSGSYKCCAGSLVTTSSIVVKEKPLFFCKELQNLDVEEGKTALLCCELSKPGIFVQWNKEKKLLRTGSKYE</sequence>
<dbReference type="InterPro" id="IPR013783">
    <property type="entry name" value="Ig-like_fold"/>
</dbReference>
<dbReference type="InterPro" id="IPR007110">
    <property type="entry name" value="Ig-like_dom"/>
</dbReference>
<dbReference type="PANTHER" id="PTHR35971:SF5">
    <property type="entry name" value="OBSCURIN LIKE CYTOSKELETAL ADAPTOR 1"/>
    <property type="match status" value="1"/>
</dbReference>
<dbReference type="Proteomes" id="UP000593565">
    <property type="component" value="Unassembled WGS sequence"/>
</dbReference>
<evidence type="ECO:0000256" key="3">
    <source>
        <dbReference type="ARBA" id="ARBA00022553"/>
    </source>
</evidence>